<dbReference type="PANTHER" id="PTHR33110">
    <property type="entry name" value="F-BOX/KELCH-REPEAT PROTEIN-RELATED"/>
    <property type="match status" value="1"/>
</dbReference>
<dbReference type="EMBL" id="AGNK02001543">
    <property type="status" value="NOT_ANNOTATED_CDS"/>
    <property type="molecule type" value="Genomic_DNA"/>
</dbReference>
<dbReference type="KEGG" id="sita:101754560"/>
<dbReference type="eggNOG" id="ENOG502R462">
    <property type="taxonomic scope" value="Eukaryota"/>
</dbReference>
<dbReference type="OrthoDB" id="591341at2759"/>
<gene>
    <name evidence="3" type="primary">LOC101754560</name>
    <name evidence="2" type="ORF">SETIT_3G140400v2</name>
</gene>
<accession>K3Z6R8</accession>
<protein>
    <recommendedName>
        <fullName evidence="1">KIB1-4 beta-propeller domain-containing protein</fullName>
    </recommendedName>
</protein>
<dbReference type="Proteomes" id="UP000004995">
    <property type="component" value="Unassembled WGS sequence"/>
</dbReference>
<dbReference type="OMA" id="DEDIRAC"/>
<evidence type="ECO:0000259" key="1">
    <source>
        <dbReference type="Pfam" id="PF03478"/>
    </source>
</evidence>
<dbReference type="PANTHER" id="PTHR33110:SF125">
    <property type="entry name" value="OS05G0570350 PROTEIN"/>
    <property type="match status" value="1"/>
</dbReference>
<dbReference type="AlphaFoldDB" id="K3Z6R8"/>
<sequence>MAAPSPWASLSLDQMSEIACRVPCEWDRAHMAFVCHSWRAGLAAPPPPPPPLPHLLLPSDGLNRVSCILSGSSIHQEYHDKVGARYIGSGDGGYLFIAMDQTRRHRLMDLHQPGWVRILPDEVCPRHDPSVQHVHRMVILAATPSSPPDVAGCVAAGIVAYQRYVDGPLERRCAFWIIGDGVAYDTRPPHCTEAVEDVVYRDDGFFHFLTDEEHILACAPTFSSVGGDQLRRVALSSTLRRCVPRDRDHEGNVRARYLLESRGELLMVVRFAPDHDSPTPGFEVFSRIGPLPLEDDGSGGMIGHPYIWRELDTLGDRMLFVGRGCSRSYETAEYPGFNDGIYFLDDRSFYDEYIMFRGVSERQYPCSDTGKWTQGQPPNVEFFFPDQVPSNHSSPAWLLI</sequence>
<reference evidence="2" key="2">
    <citation type="submission" date="2015-07" db="EMBL/GenBank/DDBJ databases">
        <authorList>
            <person name="Noorani M."/>
        </authorList>
    </citation>
    <scope>NUCLEOTIDE SEQUENCE</scope>
    <source>
        <strain evidence="2">Yugu1</strain>
    </source>
</reference>
<dbReference type="InterPro" id="IPR005174">
    <property type="entry name" value="KIB1-4_b-propeller"/>
</dbReference>
<dbReference type="GeneID" id="101754560"/>
<dbReference type="RefSeq" id="XP_004961171.1">
    <property type="nucleotide sequence ID" value="XM_004961114.3"/>
</dbReference>
<reference evidence="3" key="3">
    <citation type="submission" date="2018-08" db="UniProtKB">
        <authorList>
            <consortium name="EnsemblPlants"/>
        </authorList>
    </citation>
    <scope>IDENTIFICATION</scope>
    <source>
        <strain evidence="3">Yugu1</strain>
    </source>
</reference>
<reference evidence="2 4" key="1">
    <citation type="journal article" date="2012" name="Nat. Biotechnol.">
        <title>Reference genome sequence of the model plant Setaria.</title>
        <authorList>
            <person name="Bennetzen J.L."/>
            <person name="Schmutz J."/>
            <person name="Wang H."/>
            <person name="Percifield R."/>
            <person name="Hawkins J."/>
            <person name="Pontaroli A.C."/>
            <person name="Estep M."/>
            <person name="Feng L."/>
            <person name="Vaughn J.N."/>
            <person name="Grimwood J."/>
            <person name="Jenkins J."/>
            <person name="Barry K."/>
            <person name="Lindquist E."/>
            <person name="Hellsten U."/>
            <person name="Deshpande S."/>
            <person name="Wang X."/>
            <person name="Wu X."/>
            <person name="Mitros T."/>
            <person name="Triplett J."/>
            <person name="Yang X."/>
            <person name="Ye C.Y."/>
            <person name="Mauro-Herrera M."/>
            <person name="Wang L."/>
            <person name="Li P."/>
            <person name="Sharma M."/>
            <person name="Sharma R."/>
            <person name="Ronald P.C."/>
            <person name="Panaud O."/>
            <person name="Kellogg E.A."/>
            <person name="Brutnell T.P."/>
            <person name="Doust A.N."/>
            <person name="Tuskan G.A."/>
            <person name="Rokhsar D."/>
            <person name="Devos K.M."/>
        </authorList>
    </citation>
    <scope>NUCLEOTIDE SEQUENCE [LARGE SCALE GENOMIC DNA]</scope>
    <source>
        <strain evidence="4">cv. Yugu1</strain>
        <strain evidence="2">Yugu1</strain>
    </source>
</reference>
<dbReference type="Pfam" id="PF03478">
    <property type="entry name" value="Beta-prop_KIB1-4"/>
    <property type="match status" value="1"/>
</dbReference>
<evidence type="ECO:0000313" key="4">
    <source>
        <dbReference type="Proteomes" id="UP000004995"/>
    </source>
</evidence>
<dbReference type="EMBL" id="CM003530">
    <property type="protein sequence ID" value="RCV16465.1"/>
    <property type="molecule type" value="Genomic_DNA"/>
</dbReference>
<evidence type="ECO:0000313" key="3">
    <source>
        <dbReference type="EnsemblPlants" id="KQL14244"/>
    </source>
</evidence>
<dbReference type="Gramene" id="KQL14244">
    <property type="protein sequence ID" value="KQL14244"/>
    <property type="gene ID" value="SETIT_022237mg"/>
</dbReference>
<feature type="domain" description="KIB1-4 beta-propeller" evidence="1">
    <location>
        <begin position="81"/>
        <end position="350"/>
    </location>
</feature>
<proteinExistence type="predicted"/>
<dbReference type="EnsemblPlants" id="KQL14244">
    <property type="protein sequence ID" value="KQL14244"/>
    <property type="gene ID" value="SETIT_022237mg"/>
</dbReference>
<dbReference type="HOGENOM" id="CLU_019286_5_1_1"/>
<evidence type="ECO:0000313" key="2">
    <source>
        <dbReference type="EMBL" id="RCV16465.1"/>
    </source>
</evidence>
<keyword evidence="4" id="KW-1185">Reference proteome</keyword>
<organism evidence="2">
    <name type="scientific">Setaria italica</name>
    <name type="common">Foxtail millet</name>
    <name type="synonym">Panicum italicum</name>
    <dbReference type="NCBI Taxonomy" id="4555"/>
    <lineage>
        <taxon>Eukaryota</taxon>
        <taxon>Viridiplantae</taxon>
        <taxon>Streptophyta</taxon>
        <taxon>Embryophyta</taxon>
        <taxon>Tracheophyta</taxon>
        <taxon>Spermatophyta</taxon>
        <taxon>Magnoliopsida</taxon>
        <taxon>Liliopsida</taxon>
        <taxon>Poales</taxon>
        <taxon>Poaceae</taxon>
        <taxon>PACMAD clade</taxon>
        <taxon>Panicoideae</taxon>
        <taxon>Panicodae</taxon>
        <taxon>Paniceae</taxon>
        <taxon>Cenchrinae</taxon>
        <taxon>Setaria</taxon>
    </lineage>
</organism>
<name>K3Z6R8_SETIT</name>